<evidence type="ECO:0000313" key="3">
    <source>
        <dbReference type="EMBL" id="WUQ82847.1"/>
    </source>
</evidence>
<feature type="compositionally biased region" description="Basic and acidic residues" evidence="1">
    <location>
        <begin position="1"/>
        <end position="14"/>
    </location>
</feature>
<sequence>MTDAPERESVRPDPRTPAPRTAVHPAPARRTRGLRAALAAAPSTPSGWVALGALPTALALWLLALPKARLSRMGDLGLLQALPPIWFAAPVLLTVGFVAVLRSPVVRHRWAGAYVLALILVIHATPSLLYPTLRYAWAWKHVAIIDAMLRHGGAVPGAAKLDVYNQWPGFFEFHALILRATGLDSVLGYASWYPVITNVLLLGPLLLLYRSFTTDRRLVWGGIWLYYATAWVGQDYFSPQALAYLLHLTVIALVVHRLAARRRPAGAEVGAGAGAAGPARPAGSAGPAGARALGTVLDASSRAGWRAAPFALLLVLIAAIVSSHQLTPVMLAATLLLLALGRRNRRTVLPVLAAVVGLTALWDATVARPFVSANLTGLISALGSPDHNAVAGLARLGEAPFGQILASWADRGLTAAVLLLALAGALRHRWVRRVGLLPLLVAPIAVLLANAYDGEMLFRAYLFALPAAAFLAAALLWGNRAGTPAADALPPGTPPRPVTRPGGPLRTGVCAVLLLGLLGGTLFGYYSKEAMNYFTPQEVAAVRYVADTPAGSRIISLTANEPGGELNYDTHDRLVLGDAAGEDLRHLAAAPGDALRAALAVPNAAGGPTYLILTRGQVLDCELTGLLPASTVQGLAAAAAAEPTLRRVYANEDAVVYQYTDSDAPGGAAAPSGGSTP</sequence>
<keyword evidence="4" id="KW-1185">Reference proteome</keyword>
<feature type="transmembrane region" description="Helical" evidence="2">
    <location>
        <begin position="241"/>
        <end position="259"/>
    </location>
</feature>
<keyword evidence="2" id="KW-1133">Transmembrane helix</keyword>
<accession>A0ABZ1TYR9</accession>
<feature type="transmembrane region" description="Helical" evidence="2">
    <location>
        <begin position="37"/>
        <end position="64"/>
    </location>
</feature>
<reference evidence="3" key="1">
    <citation type="submission" date="2022-10" db="EMBL/GenBank/DDBJ databases">
        <title>The complete genomes of actinobacterial strains from the NBC collection.</title>
        <authorList>
            <person name="Joergensen T.S."/>
            <person name="Alvarez Arevalo M."/>
            <person name="Sterndorff E.B."/>
            <person name="Faurdal D."/>
            <person name="Vuksanovic O."/>
            <person name="Mourched A.-S."/>
            <person name="Charusanti P."/>
            <person name="Shaw S."/>
            <person name="Blin K."/>
            <person name="Weber T."/>
        </authorList>
    </citation>
    <scope>NUCLEOTIDE SEQUENCE</scope>
    <source>
        <strain evidence="3">NBC_00222</strain>
    </source>
</reference>
<feature type="transmembrane region" description="Helical" evidence="2">
    <location>
        <begin position="347"/>
        <end position="365"/>
    </location>
</feature>
<name>A0ABZ1TYR9_9ACTN</name>
<dbReference type="RefSeq" id="WP_328953889.1">
    <property type="nucleotide sequence ID" value="NZ_CP108110.1"/>
</dbReference>
<dbReference type="EMBL" id="CP108110">
    <property type="protein sequence ID" value="WUQ82847.1"/>
    <property type="molecule type" value="Genomic_DNA"/>
</dbReference>
<gene>
    <name evidence="3" type="ORF">OHA16_07585</name>
</gene>
<keyword evidence="2" id="KW-0472">Membrane</keyword>
<feature type="transmembrane region" description="Helical" evidence="2">
    <location>
        <begin position="434"/>
        <end position="452"/>
    </location>
</feature>
<evidence type="ECO:0000256" key="2">
    <source>
        <dbReference type="SAM" id="Phobius"/>
    </source>
</evidence>
<protein>
    <submittedName>
        <fullName evidence="3">Glycosyltransferase</fullName>
    </submittedName>
</protein>
<feature type="transmembrane region" description="Helical" evidence="2">
    <location>
        <begin position="401"/>
        <end position="422"/>
    </location>
</feature>
<keyword evidence="2" id="KW-0812">Transmembrane</keyword>
<feature type="transmembrane region" description="Helical" evidence="2">
    <location>
        <begin position="191"/>
        <end position="209"/>
    </location>
</feature>
<feature type="region of interest" description="Disordered" evidence="1">
    <location>
        <begin position="1"/>
        <end position="29"/>
    </location>
</feature>
<organism evidence="3 4">
    <name type="scientific">Kitasatospora purpeofusca</name>
    <dbReference type="NCBI Taxonomy" id="67352"/>
    <lineage>
        <taxon>Bacteria</taxon>
        <taxon>Bacillati</taxon>
        <taxon>Actinomycetota</taxon>
        <taxon>Actinomycetes</taxon>
        <taxon>Kitasatosporales</taxon>
        <taxon>Streptomycetaceae</taxon>
        <taxon>Kitasatospora</taxon>
    </lineage>
</organism>
<dbReference type="Proteomes" id="UP001432222">
    <property type="component" value="Chromosome"/>
</dbReference>
<proteinExistence type="predicted"/>
<evidence type="ECO:0000256" key="1">
    <source>
        <dbReference type="SAM" id="MobiDB-lite"/>
    </source>
</evidence>
<feature type="transmembrane region" description="Helical" evidence="2">
    <location>
        <begin position="505"/>
        <end position="526"/>
    </location>
</feature>
<feature type="transmembrane region" description="Helical" evidence="2">
    <location>
        <begin position="84"/>
        <end position="101"/>
    </location>
</feature>
<feature type="transmembrane region" description="Helical" evidence="2">
    <location>
        <begin position="113"/>
        <end position="133"/>
    </location>
</feature>
<feature type="transmembrane region" description="Helical" evidence="2">
    <location>
        <begin position="458"/>
        <end position="477"/>
    </location>
</feature>
<evidence type="ECO:0000313" key="4">
    <source>
        <dbReference type="Proteomes" id="UP001432222"/>
    </source>
</evidence>
<feature type="transmembrane region" description="Helical" evidence="2">
    <location>
        <begin position="310"/>
        <end position="340"/>
    </location>
</feature>